<proteinExistence type="predicted"/>
<dbReference type="AlphaFoldDB" id="A0A0J9V5N9"/>
<dbReference type="VEuPathDB" id="FungiDB:FOXG_19781"/>
<reference evidence="1" key="1">
    <citation type="submission" date="2007-04" db="EMBL/GenBank/DDBJ databases">
        <authorList>
            <consortium name="The Broad Institute Genome Sequencing Platform"/>
            <person name="Birren B."/>
            <person name="Lander E."/>
            <person name="Galagan J."/>
            <person name="Nusbaum C."/>
            <person name="Devon K."/>
            <person name="Ma L.-J."/>
            <person name="Jaffe D."/>
            <person name="Butler J."/>
            <person name="Alvarez P."/>
            <person name="Gnerre S."/>
            <person name="Grabherr M."/>
            <person name="Kleber M."/>
            <person name="Mauceli E."/>
            <person name="Brockman W."/>
            <person name="MacCallum I.A."/>
            <person name="Young S."/>
            <person name="LaButti K."/>
            <person name="DeCaprio D."/>
            <person name="Crawford M."/>
            <person name="Koehrsen M."/>
            <person name="Engels R."/>
            <person name="Montgomery P."/>
            <person name="Pearson M."/>
            <person name="Howarth C."/>
            <person name="Larson L."/>
            <person name="White J."/>
            <person name="O'Leary S."/>
            <person name="Kodira C."/>
            <person name="Zeng Q."/>
            <person name="Yandava C."/>
            <person name="Alvarado L."/>
            <person name="Kistler C."/>
            <person name="Shim W.-B."/>
            <person name="Kang S."/>
            <person name="Woloshuk C."/>
        </authorList>
    </citation>
    <scope>NUCLEOTIDE SEQUENCE</scope>
    <source>
        <strain evidence="1">4287</strain>
    </source>
</reference>
<sequence>MFDKGELNYSAIEVEARKVCCGRDEGGQKMEGCQSWP</sequence>
<protein>
    <submittedName>
        <fullName evidence="1">Uncharacterized protein</fullName>
    </submittedName>
</protein>
<dbReference type="EMBL" id="DS231705">
    <property type="protein sequence ID" value="KNB06834.1"/>
    <property type="molecule type" value="Genomic_DNA"/>
</dbReference>
<gene>
    <name evidence="1" type="ORF">FOXG_19781</name>
</gene>
<name>A0A0J9V5N9_FUSO4</name>
<reference evidence="1" key="2">
    <citation type="journal article" date="2010" name="Nature">
        <title>Comparative genomics reveals mobile pathogenicity chromosomes in Fusarium.</title>
        <authorList>
            <person name="Ma L.J."/>
            <person name="van der Does H.C."/>
            <person name="Borkovich K.A."/>
            <person name="Coleman J.J."/>
            <person name="Daboussi M.J."/>
            <person name="Di Pietro A."/>
            <person name="Dufresne M."/>
            <person name="Freitag M."/>
            <person name="Grabherr M."/>
            <person name="Henrissat B."/>
            <person name="Houterman P.M."/>
            <person name="Kang S."/>
            <person name="Shim W.B."/>
            <person name="Woloshuk C."/>
            <person name="Xie X."/>
            <person name="Xu J.R."/>
            <person name="Antoniw J."/>
            <person name="Baker S.E."/>
            <person name="Bluhm B.H."/>
            <person name="Breakspear A."/>
            <person name="Brown D.W."/>
            <person name="Butchko R.A."/>
            <person name="Chapman S."/>
            <person name="Coulson R."/>
            <person name="Coutinho P.M."/>
            <person name="Danchin E.G."/>
            <person name="Diener A."/>
            <person name="Gale L.R."/>
            <person name="Gardiner D.M."/>
            <person name="Goff S."/>
            <person name="Hammond-Kosack K.E."/>
            <person name="Hilburn K."/>
            <person name="Hua-Van A."/>
            <person name="Jonkers W."/>
            <person name="Kazan K."/>
            <person name="Kodira C.D."/>
            <person name="Koehrsen M."/>
            <person name="Kumar L."/>
            <person name="Lee Y.H."/>
            <person name="Li L."/>
            <person name="Manners J.M."/>
            <person name="Miranda-Saavedra D."/>
            <person name="Mukherjee M."/>
            <person name="Park G."/>
            <person name="Park J."/>
            <person name="Park S.Y."/>
            <person name="Proctor R.H."/>
            <person name="Regev A."/>
            <person name="Ruiz-Roldan M.C."/>
            <person name="Sain D."/>
            <person name="Sakthikumar S."/>
            <person name="Sykes S."/>
            <person name="Schwartz D.C."/>
            <person name="Turgeon B.G."/>
            <person name="Wapinski I."/>
            <person name="Yoder O."/>
            <person name="Young S."/>
            <person name="Zeng Q."/>
            <person name="Zhou S."/>
            <person name="Galagan J."/>
            <person name="Cuomo C.A."/>
            <person name="Kistler H.C."/>
            <person name="Rep M."/>
        </authorList>
    </citation>
    <scope>NUCLEOTIDE SEQUENCE [LARGE SCALE GENOMIC DNA]</scope>
    <source>
        <strain evidence="1">4287</strain>
    </source>
</reference>
<dbReference type="KEGG" id="fox:FOXG_19781"/>
<dbReference type="RefSeq" id="XP_018244879.1">
    <property type="nucleotide sequence ID" value="XM_018400048.1"/>
</dbReference>
<organism evidence="1 2">
    <name type="scientific">Fusarium oxysporum f. sp. lycopersici (strain 4287 / CBS 123668 / FGSC 9935 / NRRL 34936)</name>
    <name type="common">Fusarium vascular wilt of tomato</name>
    <dbReference type="NCBI Taxonomy" id="426428"/>
    <lineage>
        <taxon>Eukaryota</taxon>
        <taxon>Fungi</taxon>
        <taxon>Dikarya</taxon>
        <taxon>Ascomycota</taxon>
        <taxon>Pezizomycotina</taxon>
        <taxon>Sordariomycetes</taxon>
        <taxon>Hypocreomycetidae</taxon>
        <taxon>Hypocreales</taxon>
        <taxon>Nectriaceae</taxon>
        <taxon>Fusarium</taxon>
        <taxon>Fusarium oxysporum species complex</taxon>
    </lineage>
</organism>
<evidence type="ECO:0000313" key="2">
    <source>
        <dbReference type="Proteomes" id="UP000009097"/>
    </source>
</evidence>
<evidence type="ECO:0000313" key="1">
    <source>
        <dbReference type="EMBL" id="KNB06834.1"/>
    </source>
</evidence>
<accession>A0A0J9V5N9</accession>
<dbReference type="Proteomes" id="UP000009097">
    <property type="component" value="Unassembled WGS sequence"/>
</dbReference>
<dbReference type="GeneID" id="28960487"/>